<proteinExistence type="predicted"/>
<reference evidence="1 2" key="1">
    <citation type="journal article" date="2020" name="Nat. Food">
        <title>A phased Vanilla planifolia genome enables genetic improvement of flavour and production.</title>
        <authorList>
            <person name="Hasing T."/>
            <person name="Tang H."/>
            <person name="Brym M."/>
            <person name="Khazi F."/>
            <person name="Huang T."/>
            <person name="Chambers A.H."/>
        </authorList>
    </citation>
    <scope>NUCLEOTIDE SEQUENCE [LARGE SCALE GENOMIC DNA]</scope>
    <source>
        <tissue evidence="1">Leaf</tissue>
    </source>
</reference>
<comment type="caution">
    <text evidence="1">The sequence shown here is derived from an EMBL/GenBank/DDBJ whole genome shotgun (WGS) entry which is preliminary data.</text>
</comment>
<protein>
    <submittedName>
        <fullName evidence="1">Uncharacterized protein</fullName>
    </submittedName>
</protein>
<dbReference type="EMBL" id="JADCNM010000008">
    <property type="protein sequence ID" value="KAG0471035.1"/>
    <property type="molecule type" value="Genomic_DNA"/>
</dbReference>
<accession>A0A835QD97</accession>
<evidence type="ECO:0000313" key="2">
    <source>
        <dbReference type="Proteomes" id="UP000639772"/>
    </source>
</evidence>
<organism evidence="1 2">
    <name type="scientific">Vanilla planifolia</name>
    <name type="common">Vanilla</name>
    <dbReference type="NCBI Taxonomy" id="51239"/>
    <lineage>
        <taxon>Eukaryota</taxon>
        <taxon>Viridiplantae</taxon>
        <taxon>Streptophyta</taxon>
        <taxon>Embryophyta</taxon>
        <taxon>Tracheophyta</taxon>
        <taxon>Spermatophyta</taxon>
        <taxon>Magnoliopsida</taxon>
        <taxon>Liliopsida</taxon>
        <taxon>Asparagales</taxon>
        <taxon>Orchidaceae</taxon>
        <taxon>Vanilloideae</taxon>
        <taxon>Vanilleae</taxon>
        <taxon>Vanilla</taxon>
    </lineage>
</organism>
<name>A0A835QD97_VANPL</name>
<dbReference type="AlphaFoldDB" id="A0A835QD97"/>
<dbReference type="Proteomes" id="UP000639772">
    <property type="component" value="Unassembled WGS sequence"/>
</dbReference>
<evidence type="ECO:0000313" key="1">
    <source>
        <dbReference type="EMBL" id="KAG0471035.1"/>
    </source>
</evidence>
<sequence>MTKITTGRAPTCREVEENVLPHEIHNWHLKKLVHINIALKVFFDHEVFNINIIKSSLES</sequence>
<gene>
    <name evidence="1" type="ORF">HPP92_015581</name>
</gene>